<reference evidence="1" key="1">
    <citation type="journal article" date="2023" name="Mol. Biol. Evol.">
        <title>Third-Generation Sequencing Reveals the Adaptive Role of the Epigenome in Three Deep-Sea Polychaetes.</title>
        <authorList>
            <person name="Perez M."/>
            <person name="Aroh O."/>
            <person name="Sun Y."/>
            <person name="Lan Y."/>
            <person name="Juniper S.K."/>
            <person name="Young C.R."/>
            <person name="Angers B."/>
            <person name="Qian P.Y."/>
        </authorList>
    </citation>
    <scope>NUCLEOTIDE SEQUENCE</scope>
    <source>
        <strain evidence="1">R07B-5</strain>
    </source>
</reference>
<evidence type="ECO:0000313" key="1">
    <source>
        <dbReference type="EMBL" id="KAK2176515.1"/>
    </source>
</evidence>
<proteinExistence type="predicted"/>
<keyword evidence="2" id="KW-1185">Reference proteome</keyword>
<sequence>MMEARLKPSEYLSLQGNVAENRRRWYQRYELYTLAIEADSKPNHTKIVILLSAMGPGTLERSHNFKWDDSPNDPPTIRLYLMMTTNKVTPNLLKIMPLRPMTIVTC</sequence>
<accession>A0AAD9NNG5</accession>
<dbReference type="Proteomes" id="UP001209878">
    <property type="component" value="Unassembled WGS sequence"/>
</dbReference>
<comment type="caution">
    <text evidence="1">The sequence shown here is derived from an EMBL/GenBank/DDBJ whole genome shotgun (WGS) entry which is preliminary data.</text>
</comment>
<dbReference type="AlphaFoldDB" id="A0AAD9NNG5"/>
<protein>
    <submittedName>
        <fullName evidence="1">Uncharacterized protein</fullName>
    </submittedName>
</protein>
<evidence type="ECO:0000313" key="2">
    <source>
        <dbReference type="Proteomes" id="UP001209878"/>
    </source>
</evidence>
<gene>
    <name evidence="1" type="ORF">NP493_660g02009</name>
</gene>
<name>A0AAD9NNG5_RIDPI</name>
<organism evidence="1 2">
    <name type="scientific">Ridgeia piscesae</name>
    <name type="common">Tubeworm</name>
    <dbReference type="NCBI Taxonomy" id="27915"/>
    <lineage>
        <taxon>Eukaryota</taxon>
        <taxon>Metazoa</taxon>
        <taxon>Spiralia</taxon>
        <taxon>Lophotrochozoa</taxon>
        <taxon>Annelida</taxon>
        <taxon>Polychaeta</taxon>
        <taxon>Sedentaria</taxon>
        <taxon>Canalipalpata</taxon>
        <taxon>Sabellida</taxon>
        <taxon>Siboglinidae</taxon>
        <taxon>Ridgeia</taxon>
    </lineage>
</organism>
<dbReference type="EMBL" id="JAODUO010000659">
    <property type="protein sequence ID" value="KAK2176515.1"/>
    <property type="molecule type" value="Genomic_DNA"/>
</dbReference>